<dbReference type="AlphaFoldDB" id="A0A5M4B3H6"/>
<name>A0A5M4B3H6_9BACT</name>
<proteinExistence type="predicted"/>
<evidence type="ECO:0000313" key="2">
    <source>
        <dbReference type="Proteomes" id="UP000391834"/>
    </source>
</evidence>
<sequence length="79" mass="9224">MRTLNRYRFEYHTSSLNKFVRCVRWLLSGTNLGVVECIEIVFRESFATNPVMAPHIALAGYFGDNVDDHVDDHVFQIQY</sequence>
<dbReference type="EMBL" id="BLAX01000001">
    <property type="protein sequence ID" value="GET34478.1"/>
    <property type="molecule type" value="Genomic_DNA"/>
</dbReference>
<reference evidence="1 2" key="1">
    <citation type="submission" date="2019-10" db="EMBL/GenBank/DDBJ databases">
        <title>Prolixibacter strains distinguished by the presence of nitrate reductase genes were adept at nitrate-dependent anaerobic corrosion of metallic iron and carbon steel.</title>
        <authorList>
            <person name="Iino T."/>
            <person name="Shono N."/>
            <person name="Ito K."/>
            <person name="Nakamura R."/>
            <person name="Sueoka K."/>
            <person name="Harayama S."/>
            <person name="Ohkuma M."/>
        </authorList>
    </citation>
    <scope>NUCLEOTIDE SEQUENCE [LARGE SCALE GENOMIC DNA]</scope>
    <source>
        <strain evidence="1 2">JCM 13498</strain>
    </source>
</reference>
<comment type="caution">
    <text evidence="1">The sequence shown here is derived from an EMBL/GenBank/DDBJ whole genome shotgun (WGS) entry which is preliminary data.</text>
</comment>
<protein>
    <submittedName>
        <fullName evidence="1">Uncharacterized protein</fullName>
    </submittedName>
</protein>
<organism evidence="1 2">
    <name type="scientific">Prolixibacter bellariivorans</name>
    <dbReference type="NCBI Taxonomy" id="314319"/>
    <lineage>
        <taxon>Bacteria</taxon>
        <taxon>Pseudomonadati</taxon>
        <taxon>Bacteroidota</taxon>
        <taxon>Bacteroidia</taxon>
        <taxon>Marinilabiliales</taxon>
        <taxon>Prolixibacteraceae</taxon>
        <taxon>Prolixibacter</taxon>
    </lineage>
</organism>
<dbReference type="Proteomes" id="UP000391834">
    <property type="component" value="Unassembled WGS sequence"/>
</dbReference>
<evidence type="ECO:0000313" key="1">
    <source>
        <dbReference type="EMBL" id="GET34478.1"/>
    </source>
</evidence>
<accession>A0A5M4B3H6</accession>
<keyword evidence="2" id="KW-1185">Reference proteome</keyword>
<gene>
    <name evidence="1" type="ORF">PbJCM13498_33410</name>
</gene>